<proteinExistence type="predicted"/>
<evidence type="ECO:0000313" key="13">
    <source>
        <dbReference type="Proteomes" id="UP000050969"/>
    </source>
</evidence>
<keyword evidence="1" id="KW-0540">Nuclease</keyword>
<evidence type="ECO:0000256" key="8">
    <source>
        <dbReference type="ARBA" id="ARBA00023125"/>
    </source>
</evidence>
<gene>
    <name evidence="12" type="ORF">IV56_GL001337</name>
</gene>
<keyword evidence="4" id="KW-0378">Hydrolase</keyword>
<dbReference type="AlphaFoldDB" id="A0A0R2MX63"/>
<keyword evidence="8" id="KW-0238">DNA-binding</keyword>
<dbReference type="Pfam" id="PF21445">
    <property type="entry name" value="ADDB_N"/>
    <property type="match status" value="1"/>
</dbReference>
<evidence type="ECO:0000256" key="2">
    <source>
        <dbReference type="ARBA" id="ARBA00022741"/>
    </source>
</evidence>
<keyword evidence="2" id="KW-0547">Nucleotide-binding</keyword>
<protein>
    <submittedName>
        <fullName evidence="12">ATP-dependent nuclease, subunit B</fullName>
    </submittedName>
</protein>
<dbReference type="InterPro" id="IPR027417">
    <property type="entry name" value="P-loop_NTPase"/>
</dbReference>
<dbReference type="GO" id="GO:0004386">
    <property type="term" value="F:helicase activity"/>
    <property type="evidence" value="ECO:0007669"/>
    <property type="project" value="UniProtKB-KW"/>
</dbReference>
<dbReference type="EMBL" id="JQCE01000005">
    <property type="protein sequence ID" value="KRO18207.1"/>
    <property type="molecule type" value="Genomic_DNA"/>
</dbReference>
<dbReference type="InterPro" id="IPR038726">
    <property type="entry name" value="PDDEXK_AddAB-type"/>
</dbReference>
<dbReference type="PANTHER" id="PTHR30591:SF1">
    <property type="entry name" value="RECBCD ENZYME SUBUNIT RECC"/>
    <property type="match status" value="1"/>
</dbReference>
<dbReference type="GO" id="GO:0004527">
    <property type="term" value="F:exonuclease activity"/>
    <property type="evidence" value="ECO:0007669"/>
    <property type="project" value="UniProtKB-KW"/>
</dbReference>
<dbReference type="GO" id="GO:0003677">
    <property type="term" value="F:DNA binding"/>
    <property type="evidence" value="ECO:0007669"/>
    <property type="project" value="UniProtKB-KW"/>
</dbReference>
<dbReference type="GO" id="GO:0006281">
    <property type="term" value="P:DNA repair"/>
    <property type="evidence" value="ECO:0007669"/>
    <property type="project" value="UniProtKB-KW"/>
</dbReference>
<evidence type="ECO:0000313" key="12">
    <source>
        <dbReference type="EMBL" id="KRO18207.1"/>
    </source>
</evidence>
<comment type="caution">
    <text evidence="12">The sequence shown here is derived from an EMBL/GenBank/DDBJ whole genome shotgun (WGS) entry which is preliminary data.</text>
</comment>
<keyword evidence="3" id="KW-0227">DNA damage</keyword>
<dbReference type="InterPro" id="IPR011335">
    <property type="entry name" value="Restrct_endonuc-II-like"/>
</dbReference>
<accession>A0A0R2MX63</accession>
<sequence>MRLQFVLGDATHDHSQTLAESVKKILADDPSAQVFYMVPNHLKFNAEVHLLQQLSDDATSAESRLQVLSFSRLAWYFLKNDPVYQQPRLTQTNNTMLIAQLLQDNQDQLTLYRGESQNAGFIVQLGQQLSELTNGRITAEDLAGVKLEATDPHQAKFNDLTTLLAAYQQRIGEFVTTPSLMTALSAKLSTLDLSHTYFFFNHFNELDATELQLVNTMMTRSQAVTFGMVLNKAYTQAPPAAPSLFLETGKLYFQLYQQAQQSQVPVMLDQTAAKRNLTPAMQGINDFWRRNIDFDQVHLPTQVTGIQTAKASDAYHELRTVAIQIAQQVRQGARYRDFLIVARYLDPYQTSIPAIFSELDLPYFLDLEQPMQNHPLVILIDSLFEVNRQYYSYRSVMQLLKTELLLPTDVSVDAFRSALDTTDNYLLKTGKAGRSWFDPKPWRYYPPRMEDELDPEDEPKTQQINQIKQFVQQVIQPIMKQLTAAKTGRDAASALYQGLVSAGVLTQLANWRQQATDRGQLQTAQAQTQVWQTLSQLLDDFVAVFGEQAFSLEQFHQLLDAGFASASYTQIPSTLDQVIISETGLTRLNTAKHIYVIGATSLVMPDQPSENQLLNADDRSILLERLPEDRFLPTVGPDTTLRDPFLNYLAFTAASETLSLSYPINADSELTPSIYFTQLNQAFQLTPSLWQAPTLTTPLSDILGSTRSLISDWLTVARAAKDHNQQLPASWAAVLPALKSSQYGDLATQLAASINYTNDVGKLNAKLATALYGERLMVSVSQLETYFRNHFEYFLKYGLRLQPRPEFILTPADTGSLFHGALDQFISRSDALPDLDATQIQQQVSELIDGMIVQPGYEILTSSARFNFITKQLKALLTQVVIAISQQQTQSDFHPVATELMFGQIGKEHGLTPLIYELPNGRQVQMRGKIDRLDTFKDQDQTYFLVLDYKSSQHTFNDADAYYGQALQMLTYLAAVINDAKVKHQQMRPAGAVYFQLHNPRVKYDRYRGPDVAKNLLKAFQMQGILIETDDLDSPIFYHLDRGVNPEIGGTSDIVRLKFTKSGSLSKSGVDVMSQEDLERYLNNNQNRIIEAALGISEGDIALNPTQYNDEADTITRSDFGAIMQFDPALPTNNYRQLKLLKRQDVLELLKPKKKED</sequence>
<evidence type="ECO:0000256" key="7">
    <source>
        <dbReference type="ARBA" id="ARBA00022840"/>
    </source>
</evidence>
<dbReference type="SUPFAM" id="SSF52540">
    <property type="entry name" value="P-loop containing nucleoside triphosphate hydrolases"/>
    <property type="match status" value="1"/>
</dbReference>
<dbReference type="Proteomes" id="UP000050969">
    <property type="component" value="Unassembled WGS sequence"/>
</dbReference>
<dbReference type="GO" id="GO:0006310">
    <property type="term" value="P:DNA recombination"/>
    <property type="evidence" value="ECO:0007669"/>
    <property type="project" value="TreeGrafter"/>
</dbReference>
<keyword evidence="9" id="KW-0234">DNA repair</keyword>
<evidence type="ECO:0000259" key="10">
    <source>
        <dbReference type="Pfam" id="PF12705"/>
    </source>
</evidence>
<dbReference type="Gene3D" id="3.40.50.300">
    <property type="entry name" value="P-loop containing nucleotide triphosphate hydrolases"/>
    <property type="match status" value="4"/>
</dbReference>
<dbReference type="SUPFAM" id="SSF52980">
    <property type="entry name" value="Restriction endonuclease-like"/>
    <property type="match status" value="1"/>
</dbReference>
<dbReference type="PATRIC" id="fig|1293598.4.peg.1401"/>
<dbReference type="Pfam" id="PF12705">
    <property type="entry name" value="PDDEXK_1"/>
    <property type="match status" value="1"/>
</dbReference>
<organism evidence="12 13">
    <name type="scientific">Lacticaseibacillus saniviri JCM 17471 = DSM 24301</name>
    <dbReference type="NCBI Taxonomy" id="1293598"/>
    <lineage>
        <taxon>Bacteria</taxon>
        <taxon>Bacillati</taxon>
        <taxon>Bacillota</taxon>
        <taxon>Bacilli</taxon>
        <taxon>Lactobacillales</taxon>
        <taxon>Lactobacillaceae</taxon>
        <taxon>Lacticaseibacillus</taxon>
    </lineage>
</organism>
<keyword evidence="6" id="KW-0269">Exonuclease</keyword>
<dbReference type="GO" id="GO:0005524">
    <property type="term" value="F:ATP binding"/>
    <property type="evidence" value="ECO:0007669"/>
    <property type="project" value="UniProtKB-KW"/>
</dbReference>
<evidence type="ECO:0000256" key="3">
    <source>
        <dbReference type="ARBA" id="ARBA00022763"/>
    </source>
</evidence>
<dbReference type="InterPro" id="IPR049035">
    <property type="entry name" value="ADDB_N"/>
</dbReference>
<reference evidence="12 13" key="1">
    <citation type="journal article" date="2015" name="Genome Announc.">
        <title>Expanding the biotechnology potential of lactobacilli through comparative genomics of 213 strains and associated genera.</title>
        <authorList>
            <person name="Sun Z."/>
            <person name="Harris H.M."/>
            <person name="McCann A."/>
            <person name="Guo C."/>
            <person name="Argimon S."/>
            <person name="Zhang W."/>
            <person name="Yang X."/>
            <person name="Jeffery I.B."/>
            <person name="Cooney J.C."/>
            <person name="Kagawa T.F."/>
            <person name="Liu W."/>
            <person name="Song Y."/>
            <person name="Salvetti E."/>
            <person name="Wrobel A."/>
            <person name="Rasinkangas P."/>
            <person name="Parkhill J."/>
            <person name="Rea M.C."/>
            <person name="O'Sullivan O."/>
            <person name="Ritari J."/>
            <person name="Douillard F.P."/>
            <person name="Paul Ross R."/>
            <person name="Yang R."/>
            <person name="Briner A.E."/>
            <person name="Felis G.E."/>
            <person name="de Vos W.M."/>
            <person name="Barrangou R."/>
            <person name="Klaenhammer T.R."/>
            <person name="Caufield P.W."/>
            <person name="Cui Y."/>
            <person name="Zhang H."/>
            <person name="O'Toole P.W."/>
        </authorList>
    </citation>
    <scope>NUCLEOTIDE SEQUENCE [LARGE SCALE GENOMIC DNA]</scope>
    <source>
        <strain evidence="12 13">DSM 24301</strain>
    </source>
</reference>
<evidence type="ECO:0000256" key="1">
    <source>
        <dbReference type="ARBA" id="ARBA00022722"/>
    </source>
</evidence>
<evidence type="ECO:0000256" key="5">
    <source>
        <dbReference type="ARBA" id="ARBA00022806"/>
    </source>
</evidence>
<evidence type="ECO:0000256" key="9">
    <source>
        <dbReference type="ARBA" id="ARBA00023204"/>
    </source>
</evidence>
<keyword evidence="13" id="KW-1185">Reference proteome</keyword>
<name>A0A0R2MX63_9LACO</name>
<evidence type="ECO:0000259" key="11">
    <source>
        <dbReference type="Pfam" id="PF21445"/>
    </source>
</evidence>
<evidence type="ECO:0000256" key="6">
    <source>
        <dbReference type="ARBA" id="ARBA00022839"/>
    </source>
</evidence>
<evidence type="ECO:0000256" key="4">
    <source>
        <dbReference type="ARBA" id="ARBA00022801"/>
    </source>
</evidence>
<feature type="domain" description="PD-(D/E)XK endonuclease-like" evidence="10">
    <location>
        <begin position="778"/>
        <end position="1033"/>
    </location>
</feature>
<dbReference type="PANTHER" id="PTHR30591">
    <property type="entry name" value="RECBCD ENZYME SUBUNIT RECC"/>
    <property type="match status" value="1"/>
</dbReference>
<feature type="domain" description="ATP-dependent helicase/deoxyribonuclease subunit B N-terminal" evidence="11">
    <location>
        <begin position="5"/>
        <end position="272"/>
    </location>
</feature>
<keyword evidence="7" id="KW-0067">ATP-binding</keyword>
<dbReference type="RefSeq" id="WP_056992019.1">
    <property type="nucleotide sequence ID" value="NZ_JQCE01000005.1"/>
</dbReference>
<dbReference type="STRING" id="1293598.IV56_GL001337"/>
<keyword evidence="5" id="KW-0347">Helicase</keyword>